<protein>
    <submittedName>
        <fullName evidence="1">Minor capsid protein</fullName>
    </submittedName>
</protein>
<evidence type="ECO:0000313" key="2">
    <source>
        <dbReference type="Proteomes" id="UP001299012"/>
    </source>
</evidence>
<comment type="caution">
    <text evidence="1">The sequence shown here is derived from an EMBL/GenBank/DDBJ whole genome shotgun (WGS) entry which is preliminary data.</text>
</comment>
<dbReference type="Pfam" id="PF12691">
    <property type="entry name" value="Phage_tail_terminator_6"/>
    <property type="match status" value="1"/>
</dbReference>
<dbReference type="RefSeq" id="WP_086697964.1">
    <property type="nucleotide sequence ID" value="NZ_JAKKZF010000005.1"/>
</dbReference>
<reference evidence="1 2" key="1">
    <citation type="submission" date="2022-01" db="EMBL/GenBank/DDBJ databases">
        <title>Draft Genome Sequences of Seven Type Strains of the Genus Streptomyces.</title>
        <authorList>
            <person name="Aziz S."/>
            <person name="Coretto E."/>
            <person name="Chronakova A."/>
            <person name="Sproer C."/>
            <person name="Huber K."/>
            <person name="Nouioui I."/>
            <person name="Gross H."/>
        </authorList>
    </citation>
    <scope>NUCLEOTIDE SEQUENCE [LARGE SCALE GENOMIC DNA]</scope>
    <source>
        <strain evidence="1 2">DSM 41685</strain>
    </source>
</reference>
<proteinExistence type="predicted"/>
<gene>
    <name evidence="1" type="ORF">L0F81_02860</name>
</gene>
<sequence>MSSTHDVDLLQGIAVLLATEGIGTYAPDDVLPADGTGIVLGRVPDGPDRIVGLTPYPVADDDTTDAITGIQVRMRAGTDPTDLVQLAADVFSALHNRQHYQVAGVHVALSWRQSQAWIGQDDRGRMELTANYYLRTVRSGPYLND</sequence>
<dbReference type="Proteomes" id="UP001299012">
    <property type="component" value="Unassembled WGS sequence"/>
</dbReference>
<dbReference type="EMBL" id="JAKKZF010000005">
    <property type="protein sequence ID" value="MCG0062237.1"/>
    <property type="molecule type" value="Genomic_DNA"/>
</dbReference>
<organism evidence="1 2">
    <name type="scientific">Streptomyces tricolor</name>
    <dbReference type="NCBI Taxonomy" id="68277"/>
    <lineage>
        <taxon>Bacteria</taxon>
        <taxon>Bacillati</taxon>
        <taxon>Actinomycetota</taxon>
        <taxon>Actinomycetes</taxon>
        <taxon>Kitasatosporales</taxon>
        <taxon>Streptomycetaceae</taxon>
        <taxon>Streptomyces</taxon>
        <taxon>Streptomyces violaceoruber group</taxon>
    </lineage>
</organism>
<name>A0ABS9J9J7_9ACTN</name>
<dbReference type="InterPro" id="IPR024411">
    <property type="entry name" value="Tail_terminator_phage"/>
</dbReference>
<accession>A0ABS9J9J7</accession>
<evidence type="ECO:0000313" key="1">
    <source>
        <dbReference type="EMBL" id="MCG0062237.1"/>
    </source>
</evidence>
<keyword evidence="2" id="KW-1185">Reference proteome</keyword>